<sequence>MTQSTNGTTDGTGTVGTTDGTDTAGGAAAGDGGRRPLMAFAWVWVGVPFAYGVYELVLKMKQLFVG</sequence>
<proteinExistence type="predicted"/>
<name>A0ABX1BUI1_9ACTN</name>
<keyword evidence="2" id="KW-0812">Transmembrane</keyword>
<keyword evidence="2" id="KW-1133">Transmembrane helix</keyword>
<comment type="caution">
    <text evidence="3">The sequence shown here is derived from an EMBL/GenBank/DDBJ whole genome shotgun (WGS) entry which is preliminary data.</text>
</comment>
<feature type="region of interest" description="Disordered" evidence="1">
    <location>
        <begin position="1"/>
        <end position="33"/>
    </location>
</feature>
<gene>
    <name evidence="3" type="ORF">HCK00_00170</name>
</gene>
<feature type="compositionally biased region" description="Low complexity" evidence="1">
    <location>
        <begin position="7"/>
        <end position="26"/>
    </location>
</feature>
<reference evidence="3 4" key="1">
    <citation type="submission" date="2020-03" db="EMBL/GenBank/DDBJ databases">
        <title>WGS of actinomycetes isolated from Thailand.</title>
        <authorList>
            <person name="Thawai C."/>
        </authorList>
    </citation>
    <scope>NUCLEOTIDE SEQUENCE [LARGE SCALE GENOMIC DNA]</scope>
    <source>
        <strain evidence="3 4">PLAI 1-29</strain>
    </source>
</reference>
<protein>
    <submittedName>
        <fullName evidence="3">Uncharacterized protein</fullName>
    </submittedName>
</protein>
<evidence type="ECO:0000256" key="2">
    <source>
        <dbReference type="SAM" id="Phobius"/>
    </source>
</evidence>
<accession>A0ABX1BUI1</accession>
<dbReference type="EMBL" id="JAATEN010000001">
    <property type="protein sequence ID" value="NJP99021.1"/>
    <property type="molecule type" value="Genomic_DNA"/>
</dbReference>
<dbReference type="Proteomes" id="UP000695264">
    <property type="component" value="Unassembled WGS sequence"/>
</dbReference>
<dbReference type="RefSeq" id="WP_168099631.1">
    <property type="nucleotide sequence ID" value="NZ_JAATEN010000001.1"/>
</dbReference>
<keyword evidence="2" id="KW-0472">Membrane</keyword>
<evidence type="ECO:0000313" key="4">
    <source>
        <dbReference type="Proteomes" id="UP000695264"/>
    </source>
</evidence>
<keyword evidence="4" id="KW-1185">Reference proteome</keyword>
<organism evidence="3 4">
    <name type="scientific">Streptomyces zingiberis</name>
    <dbReference type="NCBI Taxonomy" id="2053010"/>
    <lineage>
        <taxon>Bacteria</taxon>
        <taxon>Bacillati</taxon>
        <taxon>Actinomycetota</taxon>
        <taxon>Actinomycetes</taxon>
        <taxon>Kitasatosporales</taxon>
        <taxon>Streptomycetaceae</taxon>
        <taxon>Streptomyces</taxon>
    </lineage>
</organism>
<feature type="transmembrane region" description="Helical" evidence="2">
    <location>
        <begin position="39"/>
        <end position="58"/>
    </location>
</feature>
<evidence type="ECO:0000313" key="3">
    <source>
        <dbReference type="EMBL" id="NJP99021.1"/>
    </source>
</evidence>
<evidence type="ECO:0000256" key="1">
    <source>
        <dbReference type="SAM" id="MobiDB-lite"/>
    </source>
</evidence>